<organism evidence="3 4">
    <name type="scientific">Tothia fuscella</name>
    <dbReference type="NCBI Taxonomy" id="1048955"/>
    <lineage>
        <taxon>Eukaryota</taxon>
        <taxon>Fungi</taxon>
        <taxon>Dikarya</taxon>
        <taxon>Ascomycota</taxon>
        <taxon>Pezizomycotina</taxon>
        <taxon>Dothideomycetes</taxon>
        <taxon>Pleosporomycetidae</taxon>
        <taxon>Venturiales</taxon>
        <taxon>Cylindrosympodiaceae</taxon>
        <taxon>Tothia</taxon>
    </lineage>
</organism>
<proteinExistence type="predicted"/>
<keyword evidence="1" id="KW-0175">Coiled coil</keyword>
<protein>
    <recommendedName>
        <fullName evidence="5">SWI5-dependent HO expression protein 3</fullName>
    </recommendedName>
</protein>
<sequence length="307" mass="34739">MPTGRESDTKFPSRASTLVLLPAKSSPSKSSPTMRKASPLPLPAYPTPNAPWQYSHGPNGTLASDNSPSPTAAGKTSQVLAKLTAENDRLRREIKAERAAREEATVQFQVLKGRVNRLEDQNQTLNHQFDTNEGALTRKERRLDDLRATLAEETGRRKRAEEREAEMGRKLGETVSQAAKEVAEAHTLQKAAENAYSTISKEYSGLQRRIDILRKELQEAVERIDFEKTKHRRQLTQLELVLDQQRREHDRSAKQVVDMKALITTYQETEDNVKALEKEMQETVDEMRWVMALHQSRAGSAMNGKPR</sequence>
<accession>A0A9P4U325</accession>
<dbReference type="OrthoDB" id="3918393at2759"/>
<evidence type="ECO:0000256" key="1">
    <source>
        <dbReference type="SAM" id="Coils"/>
    </source>
</evidence>
<evidence type="ECO:0008006" key="5">
    <source>
        <dbReference type="Google" id="ProtNLM"/>
    </source>
</evidence>
<comment type="caution">
    <text evidence="3">The sequence shown here is derived from an EMBL/GenBank/DDBJ whole genome shotgun (WGS) entry which is preliminary data.</text>
</comment>
<feature type="compositionally biased region" description="Basic and acidic residues" evidence="2">
    <location>
        <begin position="1"/>
        <end position="11"/>
    </location>
</feature>
<reference evidence="3" key="1">
    <citation type="journal article" date="2020" name="Stud. Mycol.">
        <title>101 Dothideomycetes genomes: a test case for predicting lifestyles and emergence of pathogens.</title>
        <authorList>
            <person name="Haridas S."/>
            <person name="Albert R."/>
            <person name="Binder M."/>
            <person name="Bloem J."/>
            <person name="Labutti K."/>
            <person name="Salamov A."/>
            <person name="Andreopoulos B."/>
            <person name="Baker S."/>
            <person name="Barry K."/>
            <person name="Bills G."/>
            <person name="Bluhm B."/>
            <person name="Cannon C."/>
            <person name="Castanera R."/>
            <person name="Culley D."/>
            <person name="Daum C."/>
            <person name="Ezra D."/>
            <person name="Gonzalez J."/>
            <person name="Henrissat B."/>
            <person name="Kuo A."/>
            <person name="Liang C."/>
            <person name="Lipzen A."/>
            <person name="Lutzoni F."/>
            <person name="Magnuson J."/>
            <person name="Mondo S."/>
            <person name="Nolan M."/>
            <person name="Ohm R."/>
            <person name="Pangilinan J."/>
            <person name="Park H.-J."/>
            <person name="Ramirez L."/>
            <person name="Alfaro M."/>
            <person name="Sun H."/>
            <person name="Tritt A."/>
            <person name="Yoshinaga Y."/>
            <person name="Zwiers L.-H."/>
            <person name="Turgeon B."/>
            <person name="Goodwin S."/>
            <person name="Spatafora J."/>
            <person name="Crous P."/>
            <person name="Grigoriev I."/>
        </authorList>
    </citation>
    <scope>NUCLEOTIDE SEQUENCE</scope>
    <source>
        <strain evidence="3">CBS 130266</strain>
    </source>
</reference>
<dbReference type="Proteomes" id="UP000800235">
    <property type="component" value="Unassembled WGS sequence"/>
</dbReference>
<evidence type="ECO:0000313" key="4">
    <source>
        <dbReference type="Proteomes" id="UP000800235"/>
    </source>
</evidence>
<evidence type="ECO:0000313" key="3">
    <source>
        <dbReference type="EMBL" id="KAF2436384.1"/>
    </source>
</evidence>
<feature type="compositionally biased region" description="Polar residues" evidence="2">
    <location>
        <begin position="50"/>
        <end position="79"/>
    </location>
</feature>
<feature type="coiled-coil region" evidence="1">
    <location>
        <begin position="196"/>
        <end position="286"/>
    </location>
</feature>
<dbReference type="Gene3D" id="1.10.287.1490">
    <property type="match status" value="1"/>
</dbReference>
<keyword evidence="4" id="KW-1185">Reference proteome</keyword>
<name>A0A9P4U325_9PEZI</name>
<evidence type="ECO:0000256" key="2">
    <source>
        <dbReference type="SAM" id="MobiDB-lite"/>
    </source>
</evidence>
<dbReference type="AlphaFoldDB" id="A0A9P4U325"/>
<gene>
    <name evidence="3" type="ORF">EJ08DRAFT_144931</name>
</gene>
<dbReference type="EMBL" id="MU007010">
    <property type="protein sequence ID" value="KAF2436384.1"/>
    <property type="molecule type" value="Genomic_DNA"/>
</dbReference>
<feature type="region of interest" description="Disordered" evidence="2">
    <location>
        <begin position="1"/>
        <end position="82"/>
    </location>
</feature>
<feature type="compositionally biased region" description="Pro residues" evidence="2">
    <location>
        <begin position="40"/>
        <end position="49"/>
    </location>
</feature>